<keyword evidence="2" id="KW-1185">Reference proteome</keyword>
<organism evidence="1 2">
    <name type="scientific">Zancudomyces culisetae</name>
    <name type="common">Gut fungus</name>
    <name type="synonym">Smittium culisetae</name>
    <dbReference type="NCBI Taxonomy" id="1213189"/>
    <lineage>
        <taxon>Eukaryota</taxon>
        <taxon>Fungi</taxon>
        <taxon>Fungi incertae sedis</taxon>
        <taxon>Zoopagomycota</taxon>
        <taxon>Kickxellomycotina</taxon>
        <taxon>Harpellomycetes</taxon>
        <taxon>Harpellales</taxon>
        <taxon>Legeriomycetaceae</taxon>
        <taxon>Zancudomyces</taxon>
    </lineage>
</organism>
<evidence type="ECO:0000313" key="1">
    <source>
        <dbReference type="EMBL" id="OMH80643.1"/>
    </source>
</evidence>
<reference evidence="2" key="1">
    <citation type="submission" date="2017-01" db="EMBL/GenBank/DDBJ databases">
        <authorList>
            <person name="Wang Y."/>
            <person name="White M."/>
            <person name="Kvist S."/>
            <person name="Moncalvo J.-M."/>
        </authorList>
    </citation>
    <scope>NUCLEOTIDE SEQUENCE [LARGE SCALE GENOMIC DNA]</scope>
    <source>
        <strain evidence="2">COL-18-3</strain>
    </source>
</reference>
<dbReference type="AlphaFoldDB" id="A0A1R1PIA9"/>
<proteinExistence type="predicted"/>
<evidence type="ECO:0000313" key="2">
    <source>
        <dbReference type="Proteomes" id="UP000188320"/>
    </source>
</evidence>
<accession>A0A1R1PIA9</accession>
<gene>
    <name evidence="1" type="ORF">AX774_g5925</name>
</gene>
<dbReference type="Proteomes" id="UP000188320">
    <property type="component" value="Unassembled WGS sequence"/>
</dbReference>
<name>A0A1R1PIA9_ZANCU</name>
<protein>
    <submittedName>
        <fullName evidence="1">Uncharacterized protein</fullName>
    </submittedName>
</protein>
<comment type="caution">
    <text evidence="1">The sequence shown here is derived from an EMBL/GenBank/DDBJ whole genome shotgun (WGS) entry which is preliminary data.</text>
</comment>
<sequence length="79" mass="8256">MGIGLYCKSPSVYISILATAEVGVGGITDGNTLLNPSKILLKILLHTNAHITTLTAPLGAPGYARAHPTGYITHHIFGM</sequence>
<dbReference type="EMBL" id="LSSK01001125">
    <property type="protein sequence ID" value="OMH80643.1"/>
    <property type="molecule type" value="Genomic_DNA"/>
</dbReference>
<dbReference type="OrthoDB" id="2506088at2759"/>